<protein>
    <submittedName>
        <fullName evidence="2">Uncharacterized protein</fullName>
    </submittedName>
</protein>
<name>A0A8H5LSV2_9AGAR</name>
<sequence length="229" mass="24890">MIPSSEGPLEPWSQLTTSVEDSYPPDELHFLDQERPQASFYSIITGRSASFFSNSSQQTVTVSTSLHSSATSLSPSHPTFQRRFLRLKKANSSAYLHAAGPSTSRSATATDPFQQDMSDRANAMLNGIELKPLDSHQSEERTRLERSEEDGTLSQSNPLPHRIAFAPETTLVSKARIVGRGGVGSRPRSTDKQPISHHHQSARHLKASPPSDGSPIARYVGRGEAAVSG</sequence>
<feature type="region of interest" description="Disordered" evidence="1">
    <location>
        <begin position="130"/>
        <end position="163"/>
    </location>
</feature>
<feature type="compositionally biased region" description="Basic and acidic residues" evidence="1">
    <location>
        <begin position="131"/>
        <end position="146"/>
    </location>
</feature>
<gene>
    <name evidence="2" type="ORF">D9757_011576</name>
</gene>
<dbReference type="Proteomes" id="UP000518752">
    <property type="component" value="Unassembled WGS sequence"/>
</dbReference>
<feature type="compositionally biased region" description="Basic residues" evidence="1">
    <location>
        <begin position="195"/>
        <end position="206"/>
    </location>
</feature>
<dbReference type="AlphaFoldDB" id="A0A8H5LSV2"/>
<evidence type="ECO:0000313" key="3">
    <source>
        <dbReference type="Proteomes" id="UP000518752"/>
    </source>
</evidence>
<feature type="region of interest" description="Disordered" evidence="1">
    <location>
        <begin position="1"/>
        <end position="27"/>
    </location>
</feature>
<dbReference type="EMBL" id="JAACJN010000137">
    <property type="protein sequence ID" value="KAF5368124.1"/>
    <property type="molecule type" value="Genomic_DNA"/>
</dbReference>
<feature type="region of interest" description="Disordered" evidence="1">
    <location>
        <begin position="176"/>
        <end position="229"/>
    </location>
</feature>
<comment type="caution">
    <text evidence="2">The sequence shown here is derived from an EMBL/GenBank/DDBJ whole genome shotgun (WGS) entry which is preliminary data.</text>
</comment>
<keyword evidence="3" id="KW-1185">Reference proteome</keyword>
<evidence type="ECO:0000313" key="2">
    <source>
        <dbReference type="EMBL" id="KAF5368124.1"/>
    </source>
</evidence>
<accession>A0A8H5LSV2</accession>
<organism evidence="2 3">
    <name type="scientific">Collybiopsis confluens</name>
    <dbReference type="NCBI Taxonomy" id="2823264"/>
    <lineage>
        <taxon>Eukaryota</taxon>
        <taxon>Fungi</taxon>
        <taxon>Dikarya</taxon>
        <taxon>Basidiomycota</taxon>
        <taxon>Agaricomycotina</taxon>
        <taxon>Agaricomycetes</taxon>
        <taxon>Agaricomycetidae</taxon>
        <taxon>Agaricales</taxon>
        <taxon>Marasmiineae</taxon>
        <taxon>Omphalotaceae</taxon>
        <taxon>Collybiopsis</taxon>
    </lineage>
</organism>
<evidence type="ECO:0000256" key="1">
    <source>
        <dbReference type="SAM" id="MobiDB-lite"/>
    </source>
</evidence>
<proteinExistence type="predicted"/>
<reference evidence="2 3" key="1">
    <citation type="journal article" date="2020" name="ISME J.">
        <title>Uncovering the hidden diversity of litter-decomposition mechanisms in mushroom-forming fungi.</title>
        <authorList>
            <person name="Floudas D."/>
            <person name="Bentzer J."/>
            <person name="Ahren D."/>
            <person name="Johansson T."/>
            <person name="Persson P."/>
            <person name="Tunlid A."/>
        </authorList>
    </citation>
    <scope>NUCLEOTIDE SEQUENCE [LARGE SCALE GENOMIC DNA]</scope>
    <source>
        <strain evidence="2 3">CBS 406.79</strain>
    </source>
</reference>